<protein>
    <recommendedName>
        <fullName evidence="4">DUF4367 domain-containing protein</fullName>
    </recommendedName>
</protein>
<sequence length="153" mass="16617">MRKKRLVFSMFACLALVLGLAACSVRTPVTAEAFKGAAEELGFTVEDKSSSAAGTQGVRTYYVCTNSGTNQVFYLGFDSKEDSYSFYNTIKEGIAGNDPSVQTVVESDSYCRYVCSVGDTVHTLVRIDNTFVYTTGSSADKAELDDLLKKIGY</sequence>
<keyword evidence="1" id="KW-0732">Signal</keyword>
<dbReference type="RefSeq" id="WP_112332695.1">
    <property type="nucleotide sequence ID" value="NZ_JADPHD010000011.1"/>
</dbReference>
<evidence type="ECO:0000313" key="3">
    <source>
        <dbReference type="Proteomes" id="UP000249377"/>
    </source>
</evidence>
<evidence type="ECO:0000313" key="2">
    <source>
        <dbReference type="EMBL" id="RAQ28773.1"/>
    </source>
</evidence>
<feature type="chain" id="PRO_5038333125" description="DUF4367 domain-containing protein" evidence="1">
    <location>
        <begin position="32"/>
        <end position="153"/>
    </location>
</feature>
<name>A0A328UE23_9FIRM</name>
<dbReference type="PROSITE" id="PS51257">
    <property type="entry name" value="PROKAR_LIPOPROTEIN"/>
    <property type="match status" value="1"/>
</dbReference>
<dbReference type="AlphaFoldDB" id="A0A328UE23"/>
<comment type="caution">
    <text evidence="2">The sequence shown here is derived from an EMBL/GenBank/DDBJ whole genome shotgun (WGS) entry which is preliminary data.</text>
</comment>
<evidence type="ECO:0000256" key="1">
    <source>
        <dbReference type="SAM" id="SignalP"/>
    </source>
</evidence>
<accession>A0A328UE23</accession>
<organism evidence="2 3">
    <name type="scientific">Hydrogeniiclostridium mannosilyticum</name>
    <dbReference type="NCBI Taxonomy" id="2764322"/>
    <lineage>
        <taxon>Bacteria</taxon>
        <taxon>Bacillati</taxon>
        <taxon>Bacillota</taxon>
        <taxon>Clostridia</taxon>
        <taxon>Eubacteriales</taxon>
        <taxon>Acutalibacteraceae</taxon>
        <taxon>Hydrogeniiclostridium</taxon>
    </lineage>
</organism>
<evidence type="ECO:0008006" key="4">
    <source>
        <dbReference type="Google" id="ProtNLM"/>
    </source>
</evidence>
<reference evidence="2 3" key="1">
    <citation type="submission" date="2018-06" db="EMBL/GenBank/DDBJ databases">
        <title>Noncontiguous genome sequence of Ruminococcaceae bacterium ASD2818.</title>
        <authorList>
            <person name="Chaplin A.V."/>
            <person name="Sokolova S.R."/>
            <person name="Kochetkova T.O."/>
            <person name="Goltsov A.Y."/>
            <person name="Trofimov D.Y."/>
            <person name="Efimov B.A."/>
        </authorList>
    </citation>
    <scope>NUCLEOTIDE SEQUENCE [LARGE SCALE GENOMIC DNA]</scope>
    <source>
        <strain evidence="2 3">ASD2818</strain>
    </source>
</reference>
<dbReference type="Proteomes" id="UP000249377">
    <property type="component" value="Unassembled WGS sequence"/>
</dbReference>
<dbReference type="EMBL" id="QLYR01000004">
    <property type="protein sequence ID" value="RAQ28773.1"/>
    <property type="molecule type" value="Genomic_DNA"/>
</dbReference>
<gene>
    <name evidence="2" type="ORF">DPQ25_08260</name>
</gene>
<proteinExistence type="predicted"/>
<keyword evidence="3" id="KW-1185">Reference proteome</keyword>
<feature type="signal peptide" evidence="1">
    <location>
        <begin position="1"/>
        <end position="31"/>
    </location>
</feature>